<gene>
    <name evidence="3" type="ORF">ARALYDRAFT_314706</name>
</gene>
<dbReference type="Gramene" id="fgenesh1_pm.C_scaffold_1003486">
    <property type="protein sequence ID" value="fgenesh1_pm.C_scaffold_1003486"/>
    <property type="gene ID" value="fgenesh1_pm.C_scaffold_1003486"/>
</dbReference>
<dbReference type="CDD" id="cd17039">
    <property type="entry name" value="Ubl_ubiquitin_like"/>
    <property type="match status" value="1"/>
</dbReference>
<keyword evidence="1" id="KW-1017">Isopeptide bond</keyword>
<dbReference type="GO" id="GO:0003729">
    <property type="term" value="F:mRNA binding"/>
    <property type="evidence" value="ECO:0007669"/>
    <property type="project" value="UniProtKB-ARBA"/>
</dbReference>
<dbReference type="eggNOG" id="KOG0001">
    <property type="taxonomic scope" value="Eukaryota"/>
</dbReference>
<evidence type="ECO:0000313" key="3">
    <source>
        <dbReference type="EMBL" id="EFH70730.1"/>
    </source>
</evidence>
<organism evidence="4">
    <name type="scientific">Arabidopsis lyrata subsp. lyrata</name>
    <name type="common">Lyre-leaved rock-cress</name>
    <dbReference type="NCBI Taxonomy" id="81972"/>
    <lineage>
        <taxon>Eukaryota</taxon>
        <taxon>Viridiplantae</taxon>
        <taxon>Streptophyta</taxon>
        <taxon>Embryophyta</taxon>
        <taxon>Tracheophyta</taxon>
        <taxon>Spermatophyta</taxon>
        <taxon>Magnoliopsida</taxon>
        <taxon>eudicotyledons</taxon>
        <taxon>Gunneridae</taxon>
        <taxon>Pentapetalae</taxon>
        <taxon>rosids</taxon>
        <taxon>malvids</taxon>
        <taxon>Brassicales</taxon>
        <taxon>Brassicaceae</taxon>
        <taxon>Camelineae</taxon>
        <taxon>Arabidopsis</taxon>
    </lineage>
</organism>
<dbReference type="Gene3D" id="3.10.20.90">
    <property type="entry name" value="Phosphatidylinositol 3-kinase Catalytic Subunit, Chain A, domain 1"/>
    <property type="match status" value="1"/>
</dbReference>
<dbReference type="FunFam" id="3.10.20.90:FF:000205">
    <property type="entry name" value="2'-5'-oligoadenylate synthase-like protein 2"/>
    <property type="match status" value="1"/>
</dbReference>
<dbReference type="SUPFAM" id="SSF54236">
    <property type="entry name" value="Ubiquitin-like"/>
    <property type="match status" value="1"/>
</dbReference>
<evidence type="ECO:0000259" key="2">
    <source>
        <dbReference type="PROSITE" id="PS50053"/>
    </source>
</evidence>
<dbReference type="AlphaFoldDB" id="D7KLD3"/>
<dbReference type="PANTHER" id="PTHR10666">
    <property type="entry name" value="UBIQUITIN"/>
    <property type="match status" value="1"/>
</dbReference>
<dbReference type="InterPro" id="IPR029071">
    <property type="entry name" value="Ubiquitin-like_domsf"/>
</dbReference>
<evidence type="ECO:0000313" key="4">
    <source>
        <dbReference type="Proteomes" id="UP000008694"/>
    </source>
</evidence>
<dbReference type="STRING" id="81972.D7KLD3"/>
<sequence length="115" mass="12701">MKILIKTVKGKIINLEVEDSSETIDIKIRGESDPSTGEVMMIFVSTLKGKTFDLEVKGSETIKQVKNMIHDHGGPPVNKQRLMFQGRMLADGQTIADCNIKTDANIVMMSEQCGC</sequence>
<dbReference type="PROSITE" id="PS50053">
    <property type="entry name" value="UBIQUITIN_2"/>
    <property type="match status" value="1"/>
</dbReference>
<dbReference type="Proteomes" id="UP000008694">
    <property type="component" value="Unassembled WGS sequence"/>
</dbReference>
<proteinExistence type="predicted"/>
<dbReference type="Pfam" id="PF00240">
    <property type="entry name" value="ubiquitin"/>
    <property type="match status" value="1"/>
</dbReference>
<dbReference type="PRINTS" id="PR00348">
    <property type="entry name" value="UBIQUITIN"/>
</dbReference>
<protein>
    <recommendedName>
        <fullName evidence="2">Ubiquitin-like domain-containing protein</fullName>
    </recommendedName>
</protein>
<feature type="domain" description="Ubiquitin-like" evidence="2">
    <location>
        <begin position="40"/>
        <end position="115"/>
    </location>
</feature>
<keyword evidence="4" id="KW-1185">Reference proteome</keyword>
<dbReference type="InterPro" id="IPR019956">
    <property type="entry name" value="Ubiquitin_dom"/>
</dbReference>
<reference evidence="4" key="1">
    <citation type="journal article" date="2011" name="Nat. Genet.">
        <title>The Arabidopsis lyrata genome sequence and the basis of rapid genome size change.</title>
        <authorList>
            <person name="Hu T.T."/>
            <person name="Pattyn P."/>
            <person name="Bakker E.G."/>
            <person name="Cao J."/>
            <person name="Cheng J.-F."/>
            <person name="Clark R.M."/>
            <person name="Fahlgren N."/>
            <person name="Fawcett J.A."/>
            <person name="Grimwood J."/>
            <person name="Gundlach H."/>
            <person name="Haberer G."/>
            <person name="Hollister J.D."/>
            <person name="Ossowski S."/>
            <person name="Ottilar R.P."/>
            <person name="Salamov A.A."/>
            <person name="Schneeberger K."/>
            <person name="Spannagl M."/>
            <person name="Wang X."/>
            <person name="Yang L."/>
            <person name="Nasrallah M.E."/>
            <person name="Bergelson J."/>
            <person name="Carrington J.C."/>
            <person name="Gaut B.S."/>
            <person name="Schmutz J."/>
            <person name="Mayer K.F.X."/>
            <person name="Van de Peer Y."/>
            <person name="Grigoriev I.V."/>
            <person name="Nordborg M."/>
            <person name="Weigel D."/>
            <person name="Guo Y.-L."/>
        </authorList>
    </citation>
    <scope>NUCLEOTIDE SEQUENCE [LARGE SCALE GENOMIC DNA]</scope>
    <source>
        <strain evidence="4">cv. MN47</strain>
    </source>
</reference>
<dbReference type="HOGENOM" id="CLU_141243_0_0_1"/>
<dbReference type="EMBL" id="GL348713">
    <property type="protein sequence ID" value="EFH70730.1"/>
    <property type="molecule type" value="Genomic_DNA"/>
</dbReference>
<dbReference type="SMART" id="SM00213">
    <property type="entry name" value="UBQ"/>
    <property type="match status" value="1"/>
</dbReference>
<name>D7KLD3_ARALL</name>
<dbReference type="InterPro" id="IPR000626">
    <property type="entry name" value="Ubiquitin-like_dom"/>
</dbReference>
<accession>D7KLD3</accession>
<evidence type="ECO:0000256" key="1">
    <source>
        <dbReference type="ARBA" id="ARBA00022499"/>
    </source>
</evidence>
<dbReference type="InterPro" id="IPR050158">
    <property type="entry name" value="Ubiquitin_ubiquitin-like"/>
</dbReference>